<dbReference type="InterPro" id="IPR036196">
    <property type="entry name" value="Ptyr_pPase_sf"/>
</dbReference>
<dbReference type="InterPro" id="IPR023485">
    <property type="entry name" value="Ptyr_pPase"/>
</dbReference>
<reference evidence="2" key="2">
    <citation type="submission" date="2020-09" db="EMBL/GenBank/DDBJ databases">
        <authorList>
            <person name="Sun Q."/>
            <person name="Zhou Y."/>
        </authorList>
    </citation>
    <scope>NUCLEOTIDE SEQUENCE</scope>
    <source>
        <strain evidence="2">CGMCC 1.8984</strain>
    </source>
</reference>
<evidence type="ECO:0000313" key="3">
    <source>
        <dbReference type="Proteomes" id="UP000636956"/>
    </source>
</evidence>
<gene>
    <name evidence="2" type="ORF">GCM10011372_31410</name>
</gene>
<protein>
    <recommendedName>
        <fullName evidence="1">Phosphotyrosine protein phosphatase I domain-containing protein</fullName>
    </recommendedName>
</protein>
<dbReference type="SUPFAM" id="SSF52788">
    <property type="entry name" value="Phosphotyrosine protein phosphatases I"/>
    <property type="match status" value="1"/>
</dbReference>
<name>A0A917UVZ4_9MICO</name>
<keyword evidence="3" id="KW-1185">Reference proteome</keyword>
<dbReference type="SMART" id="SM00226">
    <property type="entry name" value="LMWPc"/>
    <property type="match status" value="1"/>
</dbReference>
<dbReference type="Gene3D" id="3.40.50.2300">
    <property type="match status" value="1"/>
</dbReference>
<comment type="caution">
    <text evidence="2">The sequence shown here is derived from an EMBL/GenBank/DDBJ whole genome shotgun (WGS) entry which is preliminary data.</text>
</comment>
<accession>A0A917UVZ4</accession>
<reference evidence="2" key="1">
    <citation type="journal article" date="2014" name="Int. J. Syst. Evol. Microbiol.">
        <title>Complete genome sequence of Corynebacterium casei LMG S-19264T (=DSM 44701T), isolated from a smear-ripened cheese.</title>
        <authorList>
            <consortium name="US DOE Joint Genome Institute (JGI-PGF)"/>
            <person name="Walter F."/>
            <person name="Albersmeier A."/>
            <person name="Kalinowski J."/>
            <person name="Ruckert C."/>
        </authorList>
    </citation>
    <scope>NUCLEOTIDE SEQUENCE</scope>
    <source>
        <strain evidence="2">CGMCC 1.8984</strain>
    </source>
</reference>
<proteinExistence type="predicted"/>
<dbReference type="Pfam" id="PF01451">
    <property type="entry name" value="LMWPc"/>
    <property type="match status" value="1"/>
</dbReference>
<dbReference type="EMBL" id="BMMD01000022">
    <property type="protein sequence ID" value="GGJ90588.1"/>
    <property type="molecule type" value="Genomic_DNA"/>
</dbReference>
<sequence length="239" mass="25610">MQWARTSGGQEGDAVDRDVFTVLVVCEGNVNRSALGAVLLERWAEWYLPKGAAEHVRVTSAGLGAPVGSRMGRRTKVIAEALGADGSRHRAAKVTEAYVRTADLVLVSSSDQRDSVLALVPGALARTFTIREAGRVAEALPEWPAPRSLAELRARVFAIADNRIAGAGDDDIIDPQGKDDEAYRQMAREEVPALAELARALFGMPRAEIAAYREAVEAAEYSFPPRWGAASAGTVGRRA</sequence>
<dbReference type="AlphaFoldDB" id="A0A917UVZ4"/>
<feature type="domain" description="Phosphotyrosine protein phosphatase I" evidence="1">
    <location>
        <begin position="20"/>
        <end position="200"/>
    </location>
</feature>
<evidence type="ECO:0000313" key="2">
    <source>
        <dbReference type="EMBL" id="GGJ90588.1"/>
    </source>
</evidence>
<dbReference type="Proteomes" id="UP000636956">
    <property type="component" value="Unassembled WGS sequence"/>
</dbReference>
<organism evidence="2 3">
    <name type="scientific">Agromyces bauzanensis</name>
    <dbReference type="NCBI Taxonomy" id="1308924"/>
    <lineage>
        <taxon>Bacteria</taxon>
        <taxon>Bacillati</taxon>
        <taxon>Actinomycetota</taxon>
        <taxon>Actinomycetes</taxon>
        <taxon>Micrococcales</taxon>
        <taxon>Microbacteriaceae</taxon>
        <taxon>Agromyces</taxon>
    </lineage>
</organism>
<evidence type="ECO:0000259" key="1">
    <source>
        <dbReference type="SMART" id="SM00226"/>
    </source>
</evidence>